<evidence type="ECO:0000313" key="7">
    <source>
        <dbReference type="EMBL" id="KOF71230.1"/>
    </source>
</evidence>
<comment type="subunit">
    <text evidence="4">Interacts with COX5B; this interaction may contribute to localize PYROXD2 to the inner face of the inner mitochondrial membrane.</text>
</comment>
<dbReference type="GO" id="GO:0005759">
    <property type="term" value="C:mitochondrial matrix"/>
    <property type="evidence" value="ECO:0007669"/>
    <property type="project" value="UniProtKB-SubCell"/>
</dbReference>
<evidence type="ECO:0000256" key="1">
    <source>
        <dbReference type="ARBA" id="ARBA00004305"/>
    </source>
</evidence>
<accession>A0A0L8G3S7</accession>
<dbReference type="SUPFAM" id="SSF51905">
    <property type="entry name" value="FAD/NAD(P)-binding domain"/>
    <property type="match status" value="1"/>
</dbReference>
<protein>
    <recommendedName>
        <fullName evidence="5">Pyridine nucleotide-disulfide oxidoreductase domain-containing protein 2</fullName>
    </recommendedName>
</protein>
<evidence type="ECO:0000256" key="5">
    <source>
        <dbReference type="ARBA" id="ARBA00040298"/>
    </source>
</evidence>
<dbReference type="OMA" id="GLYHCGS"/>
<feature type="domain" description="Amine oxidase" evidence="6">
    <location>
        <begin position="54"/>
        <end position="572"/>
    </location>
</feature>
<dbReference type="EMBL" id="KQ424278">
    <property type="protein sequence ID" value="KOF71230.1"/>
    <property type="molecule type" value="Genomic_DNA"/>
</dbReference>
<name>A0A0L8G3S7_OCTBM</name>
<organism evidence="7">
    <name type="scientific">Octopus bimaculoides</name>
    <name type="common">California two-spotted octopus</name>
    <dbReference type="NCBI Taxonomy" id="37653"/>
    <lineage>
        <taxon>Eukaryota</taxon>
        <taxon>Metazoa</taxon>
        <taxon>Spiralia</taxon>
        <taxon>Lophotrochozoa</taxon>
        <taxon>Mollusca</taxon>
        <taxon>Cephalopoda</taxon>
        <taxon>Coleoidea</taxon>
        <taxon>Octopodiformes</taxon>
        <taxon>Octopoda</taxon>
        <taxon>Incirrata</taxon>
        <taxon>Octopodidae</taxon>
        <taxon>Octopus</taxon>
    </lineage>
</organism>
<dbReference type="OrthoDB" id="7777654at2759"/>
<reference evidence="7" key="1">
    <citation type="submission" date="2015-07" db="EMBL/GenBank/DDBJ databases">
        <title>MeaNS - Measles Nucleotide Surveillance Program.</title>
        <authorList>
            <person name="Tran T."/>
            <person name="Druce J."/>
        </authorList>
    </citation>
    <scope>NUCLEOTIDE SEQUENCE</scope>
    <source>
        <strain evidence="7">UCB-OBI-ISO-001</strain>
        <tissue evidence="7">Gonad</tissue>
    </source>
</reference>
<evidence type="ECO:0000256" key="4">
    <source>
        <dbReference type="ARBA" id="ARBA00038825"/>
    </source>
</evidence>
<comment type="subcellular location">
    <subcellularLocation>
        <location evidence="1">Mitochondrion matrix</location>
    </subcellularLocation>
</comment>
<dbReference type="STRING" id="37653.A0A0L8G3S7"/>
<dbReference type="KEGG" id="obi:106879574"/>
<dbReference type="PANTHER" id="PTHR10668">
    <property type="entry name" value="PHYTOENE DEHYDROGENASE"/>
    <property type="match status" value="1"/>
</dbReference>
<sequence>MVFNPRFLSFSWTRINYQVFAQHKFFKNPTRYYCKPKTLQLKYDAVIIGAGHNGLITAAYLQKAGLKVCVLEKRHVIGGAAVTEEIIPGFKFSRASYLLSLLRPQIYKDLELKKYGLKIFLRNPSSYTPLLQPNSSNPKAKSLTLGRDSHLNKLQIAQFSQSDAEKFERYEEQLQRIVDSLDPLLDNPALHLPSFNERGIKKYIESWSSLNSFGKSIKQLSHDKTAFLELMTAPASKVLNKWFESEPLKASLATDAVIGSMTSPYHSGSGYVLLHHVMGQLEGVKGAWGYVQGGMGSVSQAIANCATDQGVDIFTNKPVSNILIENSRARGVVLEDGTEVIAQAVLSNATPKVTFLDLLPKGTLSSDLTKEIEMIDYSSPVTKINVAVKELPNFTADPNIKKNTPMPHHQCTIHLNCEHTDLIHQAYLDAQNGYPSHKPVIEMVIPSSVDSTISPPGSHVVLLFTQYTPYTLKNGLFWDEEARKNYADIVFNDIENYAPGFKSSIVGYELLAPPDLESTFGLTGGNIFHGSMSLDQLYSGRPTTSLCGNKSPVSGLYLCGSGAHPGGGVMGAAGKLAAEKLLKDLKKLK</sequence>
<proteinExistence type="inferred from homology"/>
<comment type="similarity">
    <text evidence="2">Belongs to the carotenoid/retinoid oxidoreductase family.</text>
</comment>
<evidence type="ECO:0000256" key="3">
    <source>
        <dbReference type="ARBA" id="ARBA00037217"/>
    </source>
</evidence>
<evidence type="ECO:0000256" key="2">
    <source>
        <dbReference type="ARBA" id="ARBA00006046"/>
    </source>
</evidence>
<dbReference type="Pfam" id="PF01593">
    <property type="entry name" value="Amino_oxidase"/>
    <property type="match status" value="1"/>
</dbReference>
<dbReference type="PANTHER" id="PTHR10668:SF103">
    <property type="entry name" value="PYRIDINE NUCLEOTIDE-DISULFIDE OXIDOREDUCTASE DOMAIN-CONTAINING PROTEIN 2"/>
    <property type="match status" value="1"/>
</dbReference>
<evidence type="ECO:0000259" key="6">
    <source>
        <dbReference type="Pfam" id="PF01593"/>
    </source>
</evidence>
<gene>
    <name evidence="7" type="ORF">OCBIM_22001338mg</name>
</gene>
<comment type="function">
    <text evidence="3">Probable oxidoreductase that may play a role as regulator of mitochondrial function.</text>
</comment>
<dbReference type="InterPro" id="IPR036188">
    <property type="entry name" value="FAD/NAD-bd_sf"/>
</dbReference>
<dbReference type="AlphaFoldDB" id="A0A0L8G3S7"/>
<dbReference type="Gene3D" id="3.50.50.60">
    <property type="entry name" value="FAD/NAD(P)-binding domain"/>
    <property type="match status" value="2"/>
</dbReference>
<dbReference type="GO" id="GO:0016491">
    <property type="term" value="F:oxidoreductase activity"/>
    <property type="evidence" value="ECO:0007669"/>
    <property type="project" value="InterPro"/>
</dbReference>
<dbReference type="InterPro" id="IPR002937">
    <property type="entry name" value="Amino_oxidase"/>
</dbReference>